<sequence length="21" mass="2288">MNIFLAVNSVTLSSPEYGTLM</sequence>
<organism evidence="1">
    <name type="scientific">Rhizophora mucronata</name>
    <name type="common">Asiatic mangrove</name>
    <dbReference type="NCBI Taxonomy" id="61149"/>
    <lineage>
        <taxon>Eukaryota</taxon>
        <taxon>Viridiplantae</taxon>
        <taxon>Streptophyta</taxon>
        <taxon>Embryophyta</taxon>
        <taxon>Tracheophyta</taxon>
        <taxon>Spermatophyta</taxon>
        <taxon>Magnoliopsida</taxon>
        <taxon>eudicotyledons</taxon>
        <taxon>Gunneridae</taxon>
        <taxon>Pentapetalae</taxon>
        <taxon>rosids</taxon>
        <taxon>fabids</taxon>
        <taxon>Malpighiales</taxon>
        <taxon>Rhizophoraceae</taxon>
        <taxon>Rhizophora</taxon>
    </lineage>
</organism>
<reference evidence="1" key="1">
    <citation type="submission" date="2018-02" db="EMBL/GenBank/DDBJ databases">
        <title>Rhizophora mucronata_Transcriptome.</title>
        <authorList>
            <person name="Meera S.P."/>
            <person name="Sreeshan A."/>
            <person name="Augustine A."/>
        </authorList>
    </citation>
    <scope>NUCLEOTIDE SEQUENCE</scope>
    <source>
        <tissue evidence="1">Leaf</tissue>
    </source>
</reference>
<name>A0A2P2P8U7_RHIMU</name>
<dbReference type="EMBL" id="GGEC01070633">
    <property type="protein sequence ID" value="MBX51117.1"/>
    <property type="molecule type" value="Transcribed_RNA"/>
</dbReference>
<dbReference type="AlphaFoldDB" id="A0A2P2P8U7"/>
<accession>A0A2P2P8U7</accession>
<proteinExistence type="predicted"/>
<evidence type="ECO:0000313" key="1">
    <source>
        <dbReference type="EMBL" id="MBX51117.1"/>
    </source>
</evidence>
<protein>
    <submittedName>
        <fullName evidence="1">Uncharacterized protein</fullName>
    </submittedName>
</protein>